<protein>
    <submittedName>
        <fullName evidence="1">Uncharacterized protein</fullName>
    </submittedName>
</protein>
<dbReference type="AlphaFoldDB" id="A0AAD9V491"/>
<organism evidence="1 2">
    <name type="scientific">Acropora cervicornis</name>
    <name type="common">Staghorn coral</name>
    <dbReference type="NCBI Taxonomy" id="6130"/>
    <lineage>
        <taxon>Eukaryota</taxon>
        <taxon>Metazoa</taxon>
        <taxon>Cnidaria</taxon>
        <taxon>Anthozoa</taxon>
        <taxon>Hexacorallia</taxon>
        <taxon>Scleractinia</taxon>
        <taxon>Astrocoeniina</taxon>
        <taxon>Acroporidae</taxon>
        <taxon>Acropora</taxon>
    </lineage>
</organism>
<gene>
    <name evidence="1" type="ORF">P5673_016412</name>
</gene>
<keyword evidence="2" id="KW-1185">Reference proteome</keyword>
<dbReference type="Proteomes" id="UP001249851">
    <property type="component" value="Unassembled WGS sequence"/>
</dbReference>
<evidence type="ECO:0000313" key="1">
    <source>
        <dbReference type="EMBL" id="KAK2560656.1"/>
    </source>
</evidence>
<comment type="caution">
    <text evidence="1">The sequence shown here is derived from an EMBL/GenBank/DDBJ whole genome shotgun (WGS) entry which is preliminary data.</text>
</comment>
<evidence type="ECO:0000313" key="2">
    <source>
        <dbReference type="Proteomes" id="UP001249851"/>
    </source>
</evidence>
<proteinExistence type="predicted"/>
<name>A0AAD9V491_ACRCE</name>
<reference evidence="1" key="2">
    <citation type="journal article" date="2023" name="Science">
        <title>Genomic signatures of disease resistance in endangered staghorn corals.</title>
        <authorList>
            <person name="Vollmer S.V."/>
            <person name="Selwyn J.D."/>
            <person name="Despard B.A."/>
            <person name="Roesel C.L."/>
        </authorList>
    </citation>
    <scope>NUCLEOTIDE SEQUENCE</scope>
    <source>
        <strain evidence="1">K2</strain>
    </source>
</reference>
<dbReference type="EMBL" id="JARQWQ010000035">
    <property type="protein sequence ID" value="KAK2560656.1"/>
    <property type="molecule type" value="Genomic_DNA"/>
</dbReference>
<sequence length="138" mass="16140">ACRAREPSRLPRKKILNLFNKDKAIKRYVRSHIVHSVTHSSALKNILSFDYHNYLKTRMCRCKPVGITRAKGSRTLKNKKTSQVSVIFHDEFVRVVQCNSIKCKRQNHKYSIVFQGKSYLLQVILSKTQDLLLLREII</sequence>
<reference evidence="1" key="1">
    <citation type="journal article" date="2023" name="G3 (Bethesda)">
        <title>Whole genome assembly and annotation of the endangered Caribbean coral Acropora cervicornis.</title>
        <authorList>
            <person name="Selwyn J.D."/>
            <person name="Vollmer S.V."/>
        </authorList>
    </citation>
    <scope>NUCLEOTIDE SEQUENCE</scope>
    <source>
        <strain evidence="1">K2</strain>
    </source>
</reference>
<accession>A0AAD9V491</accession>
<feature type="non-terminal residue" evidence="1">
    <location>
        <position position="1"/>
    </location>
</feature>